<proteinExistence type="inferred from homology"/>
<dbReference type="RefSeq" id="WP_331255445.1">
    <property type="nucleotide sequence ID" value="NZ_CP133270.1"/>
</dbReference>
<comment type="similarity">
    <text evidence="1">Belongs to the NifU family.</text>
</comment>
<dbReference type="Gene3D" id="3.30.1370.70">
    <property type="entry name" value="Scaffold protein Nfu/NifU, N-terminal domain"/>
    <property type="match status" value="1"/>
</dbReference>
<dbReference type="SUPFAM" id="SSF110836">
    <property type="entry name" value="Hypothetical protein SAV1430"/>
    <property type="match status" value="1"/>
</dbReference>
<dbReference type="InterPro" id="IPR034904">
    <property type="entry name" value="FSCA_dom_sf"/>
</dbReference>
<gene>
    <name evidence="3" type="ORF">Bealeia1_00772</name>
</gene>
<dbReference type="InterPro" id="IPR035433">
    <property type="entry name" value="NFU1-like"/>
</dbReference>
<protein>
    <submittedName>
        <fullName evidence="3">NifU family protein</fullName>
    </submittedName>
</protein>
<dbReference type="Pfam" id="PF01106">
    <property type="entry name" value="NifU"/>
    <property type="match status" value="1"/>
</dbReference>
<evidence type="ECO:0000313" key="4">
    <source>
        <dbReference type="Proteomes" id="UP001330434"/>
    </source>
</evidence>
<dbReference type="EMBL" id="CP133270">
    <property type="protein sequence ID" value="WVX66593.1"/>
    <property type="molecule type" value="Genomic_DNA"/>
</dbReference>
<dbReference type="InterPro" id="IPR036498">
    <property type="entry name" value="Nfu/NifU_N_sf"/>
</dbReference>
<dbReference type="Pfam" id="PF08712">
    <property type="entry name" value="Nfu_N"/>
    <property type="match status" value="1"/>
</dbReference>
<name>A0ABZ2C2K6_9PROT</name>
<evidence type="ECO:0000256" key="1">
    <source>
        <dbReference type="ARBA" id="ARBA00006420"/>
    </source>
</evidence>
<dbReference type="PANTHER" id="PTHR11178:SF1">
    <property type="entry name" value="NFU1 IRON-SULFUR CLUSTER SCAFFOLD HOMOLOG, MITOCHONDRIAL"/>
    <property type="match status" value="1"/>
</dbReference>
<sequence length="182" mass="20249">MFIQTEETPNPQALKFLPGRIVMEEGSCEITSSEGAQKSPLAERLFRINGVQGVFYGSEFITVTKREDLDWGVLKPSILASIMEHYLCHEPLFQGENKFSSTSSENDDPLVLQIKELLDTRIRPAVAMDGGDIVFDKFEEGVVYLRMQGSCSGCPSSSATLKTGIENMLRHYVPEVVEVRAV</sequence>
<dbReference type="InterPro" id="IPR001075">
    <property type="entry name" value="NIF_FeS_clus_asmbl_NifU_C"/>
</dbReference>
<reference evidence="3 4" key="1">
    <citation type="journal article" date="2024" name="Environ. Microbiol.">
        <title>Novel evolutionary insights on the interactions of the Holosporales (Alphaproteobacteria) with eukaryotic hosts from comparative genomics.</title>
        <authorList>
            <person name="Giovannini M."/>
            <person name="Petroni G."/>
            <person name="Castelli M."/>
        </authorList>
    </citation>
    <scope>NUCLEOTIDE SEQUENCE [LARGE SCALE GENOMIC DNA]</scope>
    <source>
        <strain evidence="3 4">US_Bl 15I1</strain>
    </source>
</reference>
<dbReference type="SUPFAM" id="SSF117916">
    <property type="entry name" value="Fe-S cluster assembly (FSCA) domain-like"/>
    <property type="match status" value="1"/>
</dbReference>
<dbReference type="PANTHER" id="PTHR11178">
    <property type="entry name" value="IRON-SULFUR CLUSTER SCAFFOLD PROTEIN NFU-RELATED"/>
    <property type="match status" value="1"/>
</dbReference>
<dbReference type="Proteomes" id="UP001330434">
    <property type="component" value="Chromosome"/>
</dbReference>
<dbReference type="PIRSF" id="PIRSF036773">
    <property type="entry name" value="HIRIP5"/>
    <property type="match status" value="1"/>
</dbReference>
<evidence type="ECO:0000259" key="2">
    <source>
        <dbReference type="SMART" id="SM00932"/>
    </source>
</evidence>
<dbReference type="Gene3D" id="3.30.300.130">
    <property type="entry name" value="Fe-S cluster assembly (FSCA)"/>
    <property type="match status" value="1"/>
</dbReference>
<feature type="domain" description="Scaffold protein Nfu/NifU N-terminal" evidence="2">
    <location>
        <begin position="3"/>
        <end position="89"/>
    </location>
</feature>
<dbReference type="SMART" id="SM00932">
    <property type="entry name" value="Nfu_N"/>
    <property type="match status" value="1"/>
</dbReference>
<dbReference type="InterPro" id="IPR014824">
    <property type="entry name" value="Nfu/NifU_N"/>
</dbReference>
<organism evidence="3 4">
    <name type="scientific">Candidatus Bealeia paramacronuclearis</name>
    <dbReference type="NCBI Taxonomy" id="1921001"/>
    <lineage>
        <taxon>Bacteria</taxon>
        <taxon>Pseudomonadati</taxon>
        <taxon>Pseudomonadota</taxon>
        <taxon>Alphaproteobacteria</taxon>
        <taxon>Holosporales</taxon>
        <taxon>Holosporaceae</taxon>
        <taxon>Candidatus Bealeia</taxon>
    </lineage>
</organism>
<evidence type="ECO:0000313" key="3">
    <source>
        <dbReference type="EMBL" id="WVX66593.1"/>
    </source>
</evidence>
<keyword evidence="4" id="KW-1185">Reference proteome</keyword>
<accession>A0ABZ2C2K6</accession>